<evidence type="ECO:0000313" key="8">
    <source>
        <dbReference type="EMBL" id="CBN77026.1"/>
    </source>
</evidence>
<feature type="transmembrane region" description="Helical" evidence="7">
    <location>
        <begin position="275"/>
        <end position="300"/>
    </location>
</feature>
<comment type="subcellular location">
    <subcellularLocation>
        <location evidence="1">Endomembrane system</location>
        <topology evidence="1">Multi-pass membrane protein</topology>
    </subcellularLocation>
</comment>
<evidence type="ECO:0000256" key="3">
    <source>
        <dbReference type="ARBA" id="ARBA00022692"/>
    </source>
</evidence>
<feature type="transmembrane region" description="Helical" evidence="7">
    <location>
        <begin position="203"/>
        <end position="222"/>
    </location>
</feature>
<dbReference type="GO" id="GO:0030026">
    <property type="term" value="P:intracellular manganese ion homeostasis"/>
    <property type="evidence" value="ECO:0007669"/>
    <property type="project" value="InterPro"/>
</dbReference>
<name>D8LJJ9_ECTSI</name>
<evidence type="ECO:0000256" key="2">
    <source>
        <dbReference type="ARBA" id="ARBA00007049"/>
    </source>
</evidence>
<dbReference type="OrthoDB" id="73465at2759"/>
<dbReference type="STRING" id="2880.D8LJJ9"/>
<keyword evidence="4 7" id="KW-1133">Transmembrane helix</keyword>
<dbReference type="PANTHER" id="PTHR31851">
    <property type="entry name" value="FE(2+)/MN(2+) TRANSPORTER PCL1"/>
    <property type="match status" value="1"/>
</dbReference>
<proteinExistence type="inferred from homology"/>
<dbReference type="OMA" id="SRIGWLR"/>
<evidence type="ECO:0000256" key="6">
    <source>
        <dbReference type="SAM" id="MobiDB-lite"/>
    </source>
</evidence>
<evidence type="ECO:0000256" key="7">
    <source>
        <dbReference type="SAM" id="Phobius"/>
    </source>
</evidence>
<evidence type="ECO:0000256" key="1">
    <source>
        <dbReference type="ARBA" id="ARBA00004127"/>
    </source>
</evidence>
<feature type="region of interest" description="Disordered" evidence="6">
    <location>
        <begin position="1"/>
        <end position="58"/>
    </location>
</feature>
<dbReference type="InParanoid" id="D8LJJ9"/>
<dbReference type="EMBL" id="FN648442">
    <property type="protein sequence ID" value="CBN77026.1"/>
    <property type="molecule type" value="Genomic_DNA"/>
</dbReference>
<evidence type="ECO:0000256" key="5">
    <source>
        <dbReference type="ARBA" id="ARBA00023136"/>
    </source>
</evidence>
<dbReference type="GO" id="GO:0005384">
    <property type="term" value="F:manganese ion transmembrane transporter activity"/>
    <property type="evidence" value="ECO:0007669"/>
    <property type="project" value="InterPro"/>
</dbReference>
<evidence type="ECO:0000256" key="4">
    <source>
        <dbReference type="ARBA" id="ARBA00022989"/>
    </source>
</evidence>
<dbReference type="InterPro" id="IPR008217">
    <property type="entry name" value="Ccc1_fam"/>
</dbReference>
<evidence type="ECO:0000313" key="9">
    <source>
        <dbReference type="Proteomes" id="UP000002630"/>
    </source>
</evidence>
<keyword evidence="5 7" id="KW-0472">Membrane</keyword>
<dbReference type="GO" id="GO:0012505">
    <property type="term" value="C:endomembrane system"/>
    <property type="evidence" value="ECO:0007669"/>
    <property type="project" value="UniProtKB-SubCell"/>
</dbReference>
<keyword evidence="3 7" id="KW-0812">Transmembrane</keyword>
<feature type="compositionally biased region" description="Polar residues" evidence="6">
    <location>
        <begin position="26"/>
        <end position="37"/>
    </location>
</feature>
<accession>D8LJJ9</accession>
<dbReference type="eggNOG" id="KOG4473">
    <property type="taxonomic scope" value="Eukaryota"/>
</dbReference>
<feature type="transmembrane region" description="Helical" evidence="7">
    <location>
        <begin position="242"/>
        <end position="263"/>
    </location>
</feature>
<keyword evidence="9" id="KW-1185">Reference proteome</keyword>
<reference evidence="8 9" key="1">
    <citation type="journal article" date="2010" name="Nature">
        <title>The Ectocarpus genome and the independent evolution of multicellularity in brown algae.</title>
        <authorList>
            <person name="Cock J.M."/>
            <person name="Sterck L."/>
            <person name="Rouze P."/>
            <person name="Scornet D."/>
            <person name="Allen A.E."/>
            <person name="Amoutzias G."/>
            <person name="Anthouard V."/>
            <person name="Artiguenave F."/>
            <person name="Aury J.M."/>
            <person name="Badger J.H."/>
            <person name="Beszteri B."/>
            <person name="Billiau K."/>
            <person name="Bonnet E."/>
            <person name="Bothwell J.H."/>
            <person name="Bowler C."/>
            <person name="Boyen C."/>
            <person name="Brownlee C."/>
            <person name="Carrano C.J."/>
            <person name="Charrier B."/>
            <person name="Cho G.Y."/>
            <person name="Coelho S.M."/>
            <person name="Collen J."/>
            <person name="Corre E."/>
            <person name="Da Silva C."/>
            <person name="Delage L."/>
            <person name="Delaroque N."/>
            <person name="Dittami S.M."/>
            <person name="Doulbeau S."/>
            <person name="Elias M."/>
            <person name="Farnham G."/>
            <person name="Gachon C.M."/>
            <person name="Gschloessl B."/>
            <person name="Heesch S."/>
            <person name="Jabbari K."/>
            <person name="Jubin C."/>
            <person name="Kawai H."/>
            <person name="Kimura K."/>
            <person name="Kloareg B."/>
            <person name="Kupper F.C."/>
            <person name="Lang D."/>
            <person name="Le Bail A."/>
            <person name="Leblanc C."/>
            <person name="Lerouge P."/>
            <person name="Lohr M."/>
            <person name="Lopez P.J."/>
            <person name="Martens C."/>
            <person name="Maumus F."/>
            <person name="Michel G."/>
            <person name="Miranda-Saavedra D."/>
            <person name="Morales J."/>
            <person name="Moreau H."/>
            <person name="Motomura T."/>
            <person name="Nagasato C."/>
            <person name="Napoli C.A."/>
            <person name="Nelson D.R."/>
            <person name="Nyvall-Collen P."/>
            <person name="Peters A.F."/>
            <person name="Pommier C."/>
            <person name="Potin P."/>
            <person name="Poulain J."/>
            <person name="Quesneville H."/>
            <person name="Read B."/>
            <person name="Rensing S.A."/>
            <person name="Ritter A."/>
            <person name="Rousvoal S."/>
            <person name="Samanta M."/>
            <person name="Samson G."/>
            <person name="Schroeder D.C."/>
            <person name="Segurens B."/>
            <person name="Strittmatter M."/>
            <person name="Tonon T."/>
            <person name="Tregear J.W."/>
            <person name="Valentin K."/>
            <person name="von Dassow P."/>
            <person name="Yamagishi T."/>
            <person name="Van de Peer Y."/>
            <person name="Wincker P."/>
        </authorList>
    </citation>
    <scope>NUCLEOTIDE SEQUENCE [LARGE SCALE GENOMIC DNA]</scope>
    <source>
        <strain evidence="9">Ec32 / CCAP1310/4</strain>
    </source>
</reference>
<sequence length="301" mass="31208">MSLNAVQGQRAKEGERARLFPAPMTGYSNGRSESPTDLEQPPASGGQPDGGDADSESESDIWKAAVFGALDGVLTSFAVVAGASGGGLGTQAVLIVGVSSIVADGLSMGLGEYLSSKAMNEYMDIERKREEWELANHREGEVENMVDTYMRRGMSREDAQEVSARLSKYDDCFVDAVMVAEGVGSSMFASPPLDEAGSIREGLVTFGSFALSGIVPLLSYALSPLISASGSSGQPVSQGVLFLWACLLTAAALFSIGVVKSTFVSRSWFGSGMETLVLGGCCAGLAYEIGAAVSSCVAGMS</sequence>
<gene>
    <name evidence="8" type="ORF">Esi_0026_0052</name>
</gene>
<protein>
    <submittedName>
        <fullName evidence="8">Uncharacterized protein</fullName>
    </submittedName>
</protein>
<organism evidence="8 9">
    <name type="scientific">Ectocarpus siliculosus</name>
    <name type="common">Brown alga</name>
    <name type="synonym">Conferva siliculosa</name>
    <dbReference type="NCBI Taxonomy" id="2880"/>
    <lineage>
        <taxon>Eukaryota</taxon>
        <taxon>Sar</taxon>
        <taxon>Stramenopiles</taxon>
        <taxon>Ochrophyta</taxon>
        <taxon>PX clade</taxon>
        <taxon>Phaeophyceae</taxon>
        <taxon>Ectocarpales</taxon>
        <taxon>Ectocarpaceae</taxon>
        <taxon>Ectocarpus</taxon>
    </lineage>
</organism>
<dbReference type="Pfam" id="PF01988">
    <property type="entry name" value="VIT1"/>
    <property type="match status" value="1"/>
</dbReference>
<dbReference type="Proteomes" id="UP000002630">
    <property type="component" value="Linkage Group LG12"/>
</dbReference>
<dbReference type="EMBL" id="FN649737">
    <property type="protein sequence ID" value="CBN77026.1"/>
    <property type="molecule type" value="Genomic_DNA"/>
</dbReference>
<comment type="similarity">
    <text evidence="2">Belongs to the CCC1 family.</text>
</comment>
<dbReference type="AlphaFoldDB" id="D8LJJ9"/>